<evidence type="ECO:0000313" key="3">
    <source>
        <dbReference type="EMBL" id="QDV81433.1"/>
    </source>
</evidence>
<evidence type="ECO:0000313" key="4">
    <source>
        <dbReference type="Proteomes" id="UP000318081"/>
    </source>
</evidence>
<feature type="compositionally biased region" description="Basic and acidic residues" evidence="2">
    <location>
        <begin position="9"/>
        <end position="45"/>
    </location>
</feature>
<protein>
    <recommendedName>
        <fullName evidence="5">Chromosome partition protein Smc</fullName>
    </recommendedName>
</protein>
<dbReference type="RefSeq" id="WP_145207232.1">
    <property type="nucleotide sequence ID" value="NZ_CP036432.1"/>
</dbReference>
<accession>A0ABX5XHG5</accession>
<keyword evidence="4" id="KW-1185">Reference proteome</keyword>
<gene>
    <name evidence="3" type="ORF">TBK1r_03500</name>
</gene>
<proteinExistence type="predicted"/>
<feature type="region of interest" description="Disordered" evidence="2">
    <location>
        <begin position="1"/>
        <end position="45"/>
    </location>
</feature>
<keyword evidence="1" id="KW-0175">Coiled coil</keyword>
<feature type="coiled-coil region" evidence="1">
    <location>
        <begin position="85"/>
        <end position="112"/>
    </location>
</feature>
<evidence type="ECO:0008006" key="5">
    <source>
        <dbReference type="Google" id="ProtNLM"/>
    </source>
</evidence>
<name>A0ABX5XHG5_9BACT</name>
<evidence type="ECO:0000256" key="1">
    <source>
        <dbReference type="SAM" id="Coils"/>
    </source>
</evidence>
<dbReference type="EMBL" id="CP036432">
    <property type="protein sequence ID" value="QDV81433.1"/>
    <property type="molecule type" value="Genomic_DNA"/>
</dbReference>
<reference evidence="3 4" key="1">
    <citation type="submission" date="2019-02" db="EMBL/GenBank/DDBJ databases">
        <title>Deep-cultivation of Planctomycetes and their phenomic and genomic characterization uncovers novel biology.</title>
        <authorList>
            <person name="Wiegand S."/>
            <person name="Jogler M."/>
            <person name="Boedeker C."/>
            <person name="Pinto D."/>
            <person name="Vollmers J."/>
            <person name="Rivas-Marin E."/>
            <person name="Kohn T."/>
            <person name="Peeters S.H."/>
            <person name="Heuer A."/>
            <person name="Rast P."/>
            <person name="Oberbeckmann S."/>
            <person name="Bunk B."/>
            <person name="Jeske O."/>
            <person name="Meyerdierks A."/>
            <person name="Storesund J.E."/>
            <person name="Kallscheuer N."/>
            <person name="Luecker S."/>
            <person name="Lage O.M."/>
            <person name="Pohl T."/>
            <person name="Merkel B.J."/>
            <person name="Hornburger P."/>
            <person name="Mueller R.-W."/>
            <person name="Bruemmer F."/>
            <person name="Labrenz M."/>
            <person name="Spormann A.M."/>
            <person name="Op den Camp H."/>
            <person name="Overmann J."/>
            <person name="Amann R."/>
            <person name="Jetten M.S.M."/>
            <person name="Mascher T."/>
            <person name="Medema M.H."/>
            <person name="Devos D.P."/>
            <person name="Kaster A.-K."/>
            <person name="Ovreas L."/>
            <person name="Rohde M."/>
            <person name="Galperin M.Y."/>
            <person name="Jogler C."/>
        </authorList>
    </citation>
    <scope>NUCLEOTIDE SEQUENCE [LARGE SCALE GENOMIC DNA]</scope>
    <source>
        <strain evidence="3 4">TBK1r</strain>
    </source>
</reference>
<dbReference type="Proteomes" id="UP000318081">
    <property type="component" value="Chromosome"/>
</dbReference>
<evidence type="ECO:0000256" key="2">
    <source>
        <dbReference type="SAM" id="MobiDB-lite"/>
    </source>
</evidence>
<sequence length="209" mass="23565">MSITQDLKNMLKSDDQLDREAKATAQSEKEESERRKDKAIADLHHGRKADLAAITSHFEAYPDNRKSREERLDESLKDYATSIRREELENQISELNAKQDGVRERLRDLRKLTRDDRGTHDGAGELAAKVYRTKPALDQAKSMNQVTAKLLAEYRVSQRAVEDAQDKILLLEQEDRALTGKAGQARAAIDSLPVPARPVKKSIPTHVVA</sequence>
<organism evidence="3 4">
    <name type="scientific">Stieleria magnilauensis</name>
    <dbReference type="NCBI Taxonomy" id="2527963"/>
    <lineage>
        <taxon>Bacteria</taxon>
        <taxon>Pseudomonadati</taxon>
        <taxon>Planctomycetota</taxon>
        <taxon>Planctomycetia</taxon>
        <taxon>Pirellulales</taxon>
        <taxon>Pirellulaceae</taxon>
        <taxon>Stieleria</taxon>
    </lineage>
</organism>